<feature type="region of interest" description="Disordered" evidence="4">
    <location>
        <begin position="72"/>
        <end position="96"/>
    </location>
</feature>
<organism evidence="8 9">
    <name type="scientific">Dreissena polymorpha</name>
    <name type="common">Zebra mussel</name>
    <name type="synonym">Mytilus polymorpha</name>
    <dbReference type="NCBI Taxonomy" id="45954"/>
    <lineage>
        <taxon>Eukaryota</taxon>
        <taxon>Metazoa</taxon>
        <taxon>Spiralia</taxon>
        <taxon>Lophotrochozoa</taxon>
        <taxon>Mollusca</taxon>
        <taxon>Bivalvia</taxon>
        <taxon>Autobranchia</taxon>
        <taxon>Heteroconchia</taxon>
        <taxon>Euheterodonta</taxon>
        <taxon>Imparidentia</taxon>
        <taxon>Neoheterodontei</taxon>
        <taxon>Myida</taxon>
        <taxon>Dreissenoidea</taxon>
        <taxon>Dreissenidae</taxon>
        <taxon>Dreissena</taxon>
    </lineage>
</organism>
<feature type="region of interest" description="Disordered" evidence="4">
    <location>
        <begin position="224"/>
        <end position="250"/>
    </location>
</feature>
<dbReference type="InterPro" id="IPR009060">
    <property type="entry name" value="UBA-like_sf"/>
</dbReference>
<dbReference type="SUPFAM" id="SSF46565">
    <property type="entry name" value="Chaperone J-domain"/>
    <property type="match status" value="1"/>
</dbReference>
<dbReference type="Proteomes" id="UP000828390">
    <property type="component" value="Unassembled WGS sequence"/>
</dbReference>
<dbReference type="SUPFAM" id="SSF54928">
    <property type="entry name" value="RNA-binding domain, RBD"/>
    <property type="match status" value="1"/>
</dbReference>
<dbReference type="SUPFAM" id="SSF46934">
    <property type="entry name" value="UBA-like"/>
    <property type="match status" value="1"/>
</dbReference>
<feature type="domain" description="C3H1-type" evidence="7">
    <location>
        <begin position="565"/>
        <end position="592"/>
    </location>
</feature>
<proteinExistence type="predicted"/>
<dbReference type="Pfam" id="PF00226">
    <property type="entry name" value="DnaJ"/>
    <property type="match status" value="1"/>
</dbReference>
<feature type="compositionally biased region" description="Basic and acidic residues" evidence="4">
    <location>
        <begin position="161"/>
        <end position="198"/>
    </location>
</feature>
<evidence type="ECO:0000259" key="5">
    <source>
        <dbReference type="PROSITE" id="PS50076"/>
    </source>
</evidence>
<feature type="region of interest" description="Disordered" evidence="4">
    <location>
        <begin position="135"/>
        <end position="211"/>
    </location>
</feature>
<dbReference type="Gene3D" id="1.10.287.110">
    <property type="entry name" value="DnaJ domain"/>
    <property type="match status" value="1"/>
</dbReference>
<feature type="compositionally biased region" description="Basic and acidic residues" evidence="4">
    <location>
        <begin position="135"/>
        <end position="146"/>
    </location>
</feature>
<dbReference type="PANTHER" id="PTHR47678">
    <property type="entry name" value="TETRATRICOPEPTIDE REPEAT PROTEIN 31"/>
    <property type="match status" value="1"/>
</dbReference>
<dbReference type="SUPFAM" id="SSF48452">
    <property type="entry name" value="TPR-like"/>
    <property type="match status" value="1"/>
</dbReference>
<feature type="domain" description="RRM" evidence="6">
    <location>
        <begin position="446"/>
        <end position="518"/>
    </location>
</feature>
<evidence type="ECO:0000313" key="9">
    <source>
        <dbReference type="Proteomes" id="UP000828390"/>
    </source>
</evidence>
<feature type="compositionally biased region" description="Basic residues" evidence="4">
    <location>
        <begin position="147"/>
        <end position="160"/>
    </location>
</feature>
<dbReference type="InterPro" id="IPR001623">
    <property type="entry name" value="DnaJ_domain"/>
</dbReference>
<dbReference type="SMART" id="SM00360">
    <property type="entry name" value="RRM"/>
    <property type="match status" value="1"/>
</dbReference>
<dbReference type="InterPro" id="IPR036869">
    <property type="entry name" value="J_dom_sf"/>
</dbReference>
<evidence type="ECO:0000256" key="2">
    <source>
        <dbReference type="PROSITE-ProRule" id="PRU00339"/>
    </source>
</evidence>
<feature type="compositionally biased region" description="Acidic residues" evidence="4">
    <location>
        <begin position="79"/>
        <end position="92"/>
    </location>
</feature>
<gene>
    <name evidence="8" type="ORF">DPMN_066652</name>
</gene>
<evidence type="ECO:0000256" key="4">
    <source>
        <dbReference type="SAM" id="MobiDB-lite"/>
    </source>
</evidence>
<dbReference type="PROSITE" id="PS50005">
    <property type="entry name" value="TPR"/>
    <property type="match status" value="1"/>
</dbReference>
<dbReference type="SMART" id="SM00271">
    <property type="entry name" value="DnaJ"/>
    <property type="match status" value="1"/>
</dbReference>
<evidence type="ECO:0000256" key="1">
    <source>
        <dbReference type="PROSITE-ProRule" id="PRU00176"/>
    </source>
</evidence>
<dbReference type="SMART" id="SM00028">
    <property type="entry name" value="TPR"/>
    <property type="match status" value="3"/>
</dbReference>
<keyword evidence="9" id="KW-1185">Reference proteome</keyword>
<dbReference type="Gene3D" id="3.30.70.330">
    <property type="match status" value="1"/>
</dbReference>
<dbReference type="CDD" id="cd06257">
    <property type="entry name" value="DnaJ"/>
    <property type="match status" value="1"/>
</dbReference>
<evidence type="ECO:0000259" key="6">
    <source>
        <dbReference type="PROSITE" id="PS50102"/>
    </source>
</evidence>
<dbReference type="PANTHER" id="PTHR47678:SF4">
    <property type="entry name" value="SHOCK PROTEIN 70 (HSP70)-INTERACTING PROTEIN, PUTATIVE-RELATED"/>
    <property type="match status" value="1"/>
</dbReference>
<keyword evidence="1" id="KW-0694">RNA-binding</keyword>
<dbReference type="InterPro" id="IPR011990">
    <property type="entry name" value="TPR-like_helical_dom_sf"/>
</dbReference>
<dbReference type="InterPro" id="IPR012677">
    <property type="entry name" value="Nucleotide-bd_a/b_plait_sf"/>
</dbReference>
<sequence>VDQDSIRTSYKRLALKWHPDKHSGSQDALTKFKLISKSYKRLTTGENTDNMTLDNMLAQFEEVFMTRHVNSFNGSGYDSSDDDDDDDDDLDEDTHYSNLFPDKIKLKQDQKKARVGMDVTDKLLSAEDRRKNAEELITEEEKEKRKAEKRRAKKKRRREKKKQEKQDTDQDDKKPGKPKTKDLNPTSDKSKKMDHRGDASTSSDETSFDPNSAFFTKVVNKSKKSPIVEPHAGRKKDKSDEESEELDPKTLRSRQLAIKGNEMAHHEHYTAAIELFSEAIRLDPKDFRFFGNRSFCYDKVQQYEKALKDAEKAISLAKDWPKGYFRQGRALAGLKMFPDAEQAFTQVLKLDKNCEDAVKELLEVRSHQIMEMGFTRPQAEAAIKRYGTVQQALDSLLAGVAENALALDREVYVSDDDESFTPAGLGNSRTQLSDTKMDPKNPEGLTALWVGNVLPDVGDKKLLQLFSRYGHVKSVRCLPEKYCAFVNFMTKEAAGKAMVGLQGVECGGQRLLIKFPDNPITTNGNDQHGTITIRKNTSSAHKSNGTVTIGTALKTTSQQSKVSGPVNGNECYFWRTTGCTYGDKCRNSHIPAHRGIDKKPWQKDQ</sequence>
<feature type="region of interest" description="Disordered" evidence="4">
    <location>
        <begin position="418"/>
        <end position="438"/>
    </location>
</feature>
<feature type="repeat" description="TPR" evidence="2">
    <location>
        <begin position="253"/>
        <end position="286"/>
    </location>
</feature>
<dbReference type="GO" id="GO:0003723">
    <property type="term" value="F:RNA binding"/>
    <property type="evidence" value="ECO:0007669"/>
    <property type="project" value="UniProtKB-UniRule"/>
</dbReference>
<dbReference type="AlphaFoldDB" id="A0A9D4BV70"/>
<dbReference type="PROSITE" id="PS50076">
    <property type="entry name" value="DNAJ_2"/>
    <property type="match status" value="1"/>
</dbReference>
<comment type="caution">
    <text evidence="8">The sequence shown here is derived from an EMBL/GenBank/DDBJ whole genome shotgun (WGS) entry which is preliminary data.</text>
</comment>
<reference evidence="8" key="2">
    <citation type="submission" date="2020-11" db="EMBL/GenBank/DDBJ databases">
        <authorList>
            <person name="McCartney M.A."/>
            <person name="Auch B."/>
            <person name="Kono T."/>
            <person name="Mallez S."/>
            <person name="Becker A."/>
            <person name="Gohl D.M."/>
            <person name="Silverstein K.A.T."/>
            <person name="Koren S."/>
            <person name="Bechman K.B."/>
            <person name="Herman A."/>
            <person name="Abrahante J.E."/>
            <person name="Garbe J."/>
        </authorList>
    </citation>
    <scope>NUCLEOTIDE SEQUENCE</scope>
    <source>
        <strain evidence="8">Duluth1</strain>
        <tissue evidence="8">Whole animal</tissue>
    </source>
</reference>
<keyword evidence="3" id="KW-0479">Metal-binding</keyword>
<keyword evidence="3" id="KW-0863">Zinc-finger</keyword>
<accession>A0A9D4BV70</accession>
<feature type="zinc finger region" description="C3H1-type" evidence="3">
    <location>
        <begin position="565"/>
        <end position="592"/>
    </location>
</feature>
<keyword evidence="3" id="KW-0862">Zinc</keyword>
<evidence type="ECO:0000259" key="7">
    <source>
        <dbReference type="PROSITE" id="PS50103"/>
    </source>
</evidence>
<dbReference type="InterPro" id="IPR035979">
    <property type="entry name" value="RBD_domain_sf"/>
</dbReference>
<dbReference type="EMBL" id="JAIWYP010000014">
    <property type="protein sequence ID" value="KAH3707253.1"/>
    <property type="molecule type" value="Genomic_DNA"/>
</dbReference>
<dbReference type="Pfam" id="PF13181">
    <property type="entry name" value="TPR_8"/>
    <property type="match status" value="1"/>
</dbReference>
<dbReference type="Pfam" id="PF00076">
    <property type="entry name" value="RRM_1"/>
    <property type="match status" value="1"/>
</dbReference>
<dbReference type="InterPro" id="IPR000571">
    <property type="entry name" value="Znf_CCCH"/>
</dbReference>
<name>A0A9D4BV70_DREPO</name>
<protein>
    <submittedName>
        <fullName evidence="8">Uncharacterized protein</fullName>
    </submittedName>
</protein>
<dbReference type="GO" id="GO:0008270">
    <property type="term" value="F:zinc ion binding"/>
    <property type="evidence" value="ECO:0007669"/>
    <property type="project" value="UniProtKB-KW"/>
</dbReference>
<reference evidence="8" key="1">
    <citation type="journal article" date="2019" name="bioRxiv">
        <title>The Genome of the Zebra Mussel, Dreissena polymorpha: A Resource for Invasive Species Research.</title>
        <authorList>
            <person name="McCartney M.A."/>
            <person name="Auch B."/>
            <person name="Kono T."/>
            <person name="Mallez S."/>
            <person name="Zhang Y."/>
            <person name="Obille A."/>
            <person name="Becker A."/>
            <person name="Abrahante J.E."/>
            <person name="Garbe J."/>
            <person name="Badalamenti J.P."/>
            <person name="Herman A."/>
            <person name="Mangelson H."/>
            <person name="Liachko I."/>
            <person name="Sullivan S."/>
            <person name="Sone E.D."/>
            <person name="Koren S."/>
            <person name="Silverstein K.A.T."/>
            <person name="Beckman K.B."/>
            <person name="Gohl D.M."/>
        </authorList>
    </citation>
    <scope>NUCLEOTIDE SEQUENCE</scope>
    <source>
        <strain evidence="8">Duluth1</strain>
        <tissue evidence="8">Whole animal</tissue>
    </source>
</reference>
<evidence type="ECO:0000313" key="8">
    <source>
        <dbReference type="EMBL" id="KAH3707253.1"/>
    </source>
</evidence>
<dbReference type="PROSITE" id="PS50103">
    <property type="entry name" value="ZF_C3H1"/>
    <property type="match status" value="1"/>
</dbReference>
<dbReference type="Gene3D" id="1.25.40.10">
    <property type="entry name" value="Tetratricopeptide repeat domain"/>
    <property type="match status" value="1"/>
</dbReference>
<feature type="non-terminal residue" evidence="8">
    <location>
        <position position="605"/>
    </location>
</feature>
<feature type="domain" description="J" evidence="5">
    <location>
        <begin position="1"/>
        <end position="57"/>
    </location>
</feature>
<feature type="compositionally biased region" description="Polar residues" evidence="4">
    <location>
        <begin position="199"/>
        <end position="211"/>
    </location>
</feature>
<keyword evidence="2" id="KW-0802">TPR repeat</keyword>
<evidence type="ECO:0000256" key="3">
    <source>
        <dbReference type="PROSITE-ProRule" id="PRU00723"/>
    </source>
</evidence>
<dbReference type="InterPro" id="IPR019734">
    <property type="entry name" value="TPR_rpt"/>
</dbReference>
<dbReference type="PROSITE" id="PS50102">
    <property type="entry name" value="RRM"/>
    <property type="match status" value="1"/>
</dbReference>
<dbReference type="Gene3D" id="1.10.8.10">
    <property type="entry name" value="DNA helicase RuvA subunit, C-terminal domain"/>
    <property type="match status" value="1"/>
</dbReference>
<dbReference type="InterPro" id="IPR000504">
    <property type="entry name" value="RRM_dom"/>
</dbReference>